<dbReference type="Pfam" id="PF01751">
    <property type="entry name" value="Toprim"/>
    <property type="match status" value="1"/>
</dbReference>
<reference evidence="14 15" key="1">
    <citation type="submission" date="2015-02" db="EMBL/GenBank/DDBJ databases">
        <title>Single cell genomics of a rare environmental alphaproteobacterium provides unique insights into Rickettsiaceae evolution.</title>
        <authorList>
            <person name="Martijn J."/>
            <person name="Schulz F."/>
            <person name="Zaremba-Niedzwiedzka K."/>
            <person name="Viklund J."/>
            <person name="Stepanauskas R."/>
            <person name="Andersson S.G.E."/>
            <person name="Horn M."/>
            <person name="Guy L."/>
            <person name="Ettema T.J.G."/>
        </authorList>
    </citation>
    <scope>NUCLEOTIDE SEQUENCE [LARGE SCALE GENOMIC DNA]</scope>
    <source>
        <strain evidence="14 15">SCGC AAA041-L04</strain>
    </source>
</reference>
<comment type="subunit">
    <text evidence="12">Heterotetramer composed of ParC and ParE.</text>
</comment>
<evidence type="ECO:0000313" key="14">
    <source>
        <dbReference type="EMBL" id="KKB96099.1"/>
    </source>
</evidence>
<organism evidence="14 15">
    <name type="scientific">Candidatus Arcanibacter lacustris</name>
    <dbReference type="NCBI Taxonomy" id="1607817"/>
    <lineage>
        <taxon>Bacteria</taxon>
        <taxon>Pseudomonadati</taxon>
        <taxon>Pseudomonadota</taxon>
        <taxon>Alphaproteobacteria</taxon>
        <taxon>Rickettsiales</taxon>
        <taxon>Candidatus Arcanibacter</taxon>
    </lineage>
</organism>
<dbReference type="InterPro" id="IPR013506">
    <property type="entry name" value="Topo_IIA_bsu_dom2"/>
</dbReference>
<dbReference type="InterPro" id="IPR018522">
    <property type="entry name" value="TopoIIA_CS"/>
</dbReference>
<evidence type="ECO:0000256" key="1">
    <source>
        <dbReference type="ARBA" id="ARBA00000185"/>
    </source>
</evidence>
<dbReference type="Pfam" id="PF02518">
    <property type="entry name" value="HATPase_c"/>
    <property type="match status" value="1"/>
</dbReference>
<dbReference type="NCBIfam" id="TIGR01055">
    <property type="entry name" value="parE_Gneg"/>
    <property type="match status" value="1"/>
</dbReference>
<dbReference type="PRINTS" id="PR01098">
    <property type="entry name" value="TOPISMRASE4B"/>
</dbReference>
<evidence type="ECO:0000256" key="11">
    <source>
        <dbReference type="ARBA" id="ARBA00023235"/>
    </source>
</evidence>
<dbReference type="GO" id="GO:0005694">
    <property type="term" value="C:chromosome"/>
    <property type="evidence" value="ECO:0007669"/>
    <property type="project" value="InterPro"/>
</dbReference>
<dbReference type="SMART" id="SM00433">
    <property type="entry name" value="TOP2c"/>
    <property type="match status" value="1"/>
</dbReference>
<keyword evidence="7" id="KW-0067">ATP-binding</keyword>
<keyword evidence="5" id="KW-0479">Metal-binding</keyword>
<dbReference type="Gene3D" id="3.40.50.670">
    <property type="match status" value="1"/>
</dbReference>
<evidence type="ECO:0000256" key="6">
    <source>
        <dbReference type="ARBA" id="ARBA00022741"/>
    </source>
</evidence>
<dbReference type="Proteomes" id="UP000033358">
    <property type="component" value="Unassembled WGS sequence"/>
</dbReference>
<dbReference type="Gene3D" id="3.30.565.10">
    <property type="entry name" value="Histidine kinase-like ATPase, C-terminal domain"/>
    <property type="match status" value="1"/>
</dbReference>
<keyword evidence="6" id="KW-0547">Nucleotide-binding</keyword>
<evidence type="ECO:0000256" key="3">
    <source>
        <dbReference type="ARBA" id="ARBA00010708"/>
    </source>
</evidence>
<dbReference type="CDD" id="cd00822">
    <property type="entry name" value="TopoII_Trans_DNA_gyrase"/>
    <property type="match status" value="1"/>
</dbReference>
<dbReference type="FunFam" id="3.30.565.10:FF:000002">
    <property type="entry name" value="DNA gyrase subunit B"/>
    <property type="match status" value="1"/>
</dbReference>
<keyword evidence="11 14" id="KW-0413">Isomerase</keyword>
<evidence type="ECO:0000256" key="5">
    <source>
        <dbReference type="ARBA" id="ARBA00022723"/>
    </source>
</evidence>
<sequence length="675" mass="75660">MYNDLISRSNKYKMTKIMNDLFSKKTKQEKITDNYTASDIEVLEGLEPVRRRPGMFIGGTDDNALHYLVNEIFDNAMDEVVAGFASVIEMRLLADNFITITDNGRGIPIDAHPKFPDKSALEVILTTLHSGGKFSNKVYQTSGGLHGVGLSVVNALSDSLTVEVIKDKKIWRQSYSKGEPQSALSEVGTINNKKGTSITFHPDPEIFTENTTFKPHKLYQLAKSKAYLFKGVQIKWFCDPSLISPSSNVPTEDIIKFPGGARDFLSTHLSAEQSIIPDYFCGEVTVANSKVEWAIGWTKEQDGFIHSYCNTIHTPLGGTHETGLRNALVKGLKSYGEMTNNKKASQINGDDIISSGCGILSVFIPSPHFQGQTKDKLVSHETTKLVENALKDHFDHWLAGNKQATELLLNFIIERAEERLNRRQQKDVNRKSMHQRIRLPGKLADCSRDIASGTEIFLVEGDSAGGSAKQARNRETQAILPLRGKILNVANNNIDKIKANQELADLELALGCGTLKNYNEANLRYEKVIIMTDADVDGAHISSLLMTYFFISMPQLVKNGHLYLAKPPLFRITQSNKSYYARDEKEKNSIVEKLSKSKANIEIGRFKGLGEMNTPQLKDTTMDPSKRSLFKVELPENIDIVRERVEQLMGKKPEFRLQFIMEQTAMNKKPVELDY</sequence>
<protein>
    <recommendedName>
        <fullName evidence="4">DNA topoisomerase (ATP-hydrolyzing)</fullName>
        <ecNumber evidence="4">5.6.2.2</ecNumber>
    </recommendedName>
</protein>
<dbReference type="InterPro" id="IPR013759">
    <property type="entry name" value="Topo_IIA_B_C"/>
</dbReference>
<dbReference type="InterPro" id="IPR020568">
    <property type="entry name" value="Ribosomal_Su5_D2-typ_SF"/>
</dbReference>
<keyword evidence="8" id="KW-0460">Magnesium</keyword>
<dbReference type="InterPro" id="IPR014721">
    <property type="entry name" value="Ribsml_uS5_D2-typ_fold_subgr"/>
</dbReference>
<dbReference type="Pfam" id="PF00986">
    <property type="entry name" value="DNA_gyraseB_C"/>
    <property type="match status" value="1"/>
</dbReference>
<evidence type="ECO:0000259" key="13">
    <source>
        <dbReference type="PROSITE" id="PS50880"/>
    </source>
</evidence>
<evidence type="ECO:0000313" key="15">
    <source>
        <dbReference type="Proteomes" id="UP000033358"/>
    </source>
</evidence>
<dbReference type="SUPFAM" id="SSF56719">
    <property type="entry name" value="Type II DNA topoisomerase"/>
    <property type="match status" value="1"/>
</dbReference>
<dbReference type="InterPro" id="IPR003594">
    <property type="entry name" value="HATPase_dom"/>
</dbReference>
<dbReference type="Pfam" id="PF00204">
    <property type="entry name" value="DNA_gyraseB"/>
    <property type="match status" value="1"/>
</dbReference>
<dbReference type="PANTHER" id="PTHR45866">
    <property type="entry name" value="DNA GYRASE/TOPOISOMERASE SUBUNIT B"/>
    <property type="match status" value="1"/>
</dbReference>
<dbReference type="GO" id="GO:0003918">
    <property type="term" value="F:DNA topoisomerase type II (double strand cut, ATP-hydrolyzing) activity"/>
    <property type="evidence" value="ECO:0007669"/>
    <property type="project" value="UniProtKB-EC"/>
</dbReference>
<dbReference type="EMBL" id="JYHA01000136">
    <property type="protein sequence ID" value="KKB96099.1"/>
    <property type="molecule type" value="Genomic_DNA"/>
</dbReference>
<evidence type="ECO:0000256" key="9">
    <source>
        <dbReference type="ARBA" id="ARBA00023029"/>
    </source>
</evidence>
<gene>
    <name evidence="14" type="primary">gyrB</name>
    <name evidence="14" type="ORF">SZ25_00819</name>
</gene>
<keyword evidence="10" id="KW-0238">DNA-binding</keyword>
<dbReference type="PRINTS" id="PR00418">
    <property type="entry name" value="TPI2FAMILY"/>
</dbReference>
<dbReference type="GO" id="GO:0005524">
    <property type="term" value="F:ATP binding"/>
    <property type="evidence" value="ECO:0007669"/>
    <property type="project" value="UniProtKB-KW"/>
</dbReference>
<dbReference type="InterPro" id="IPR013760">
    <property type="entry name" value="Topo_IIA-like_dom_sf"/>
</dbReference>
<dbReference type="InterPro" id="IPR002288">
    <property type="entry name" value="DNA_gyrase_B_C"/>
</dbReference>
<evidence type="ECO:0000256" key="8">
    <source>
        <dbReference type="ARBA" id="ARBA00022842"/>
    </source>
</evidence>
<keyword evidence="9" id="KW-0799">Topoisomerase</keyword>
<dbReference type="AlphaFoldDB" id="A0A0F5MNE7"/>
<dbReference type="PATRIC" id="fig|1607817.3.peg.817"/>
<proteinExistence type="inferred from homology"/>
<dbReference type="PANTHER" id="PTHR45866:SF1">
    <property type="entry name" value="DNA GYRASE SUBUNIT B, MITOCHONDRIAL"/>
    <property type="match status" value="1"/>
</dbReference>
<accession>A0A0F5MNE7</accession>
<comment type="caution">
    <text evidence="14">The sequence shown here is derived from an EMBL/GenBank/DDBJ whole genome shotgun (WGS) entry which is preliminary data.</text>
</comment>
<comment type="catalytic activity">
    <reaction evidence="1">
        <text>ATP-dependent breakage, passage and rejoining of double-stranded DNA.</text>
        <dbReference type="EC" id="5.6.2.2"/>
    </reaction>
</comment>
<dbReference type="SUPFAM" id="SSF55874">
    <property type="entry name" value="ATPase domain of HSP90 chaperone/DNA topoisomerase II/histidine kinase"/>
    <property type="match status" value="1"/>
</dbReference>
<dbReference type="PROSITE" id="PS00177">
    <property type="entry name" value="TOPOISOMERASE_II"/>
    <property type="match status" value="1"/>
</dbReference>
<feature type="domain" description="Toprim" evidence="13">
    <location>
        <begin position="454"/>
        <end position="568"/>
    </location>
</feature>
<dbReference type="GO" id="GO:0046872">
    <property type="term" value="F:metal ion binding"/>
    <property type="evidence" value="ECO:0007669"/>
    <property type="project" value="UniProtKB-KW"/>
</dbReference>
<evidence type="ECO:0000256" key="10">
    <source>
        <dbReference type="ARBA" id="ARBA00023125"/>
    </source>
</evidence>
<evidence type="ECO:0000256" key="2">
    <source>
        <dbReference type="ARBA" id="ARBA00001946"/>
    </source>
</evidence>
<dbReference type="InterPro" id="IPR036890">
    <property type="entry name" value="HATPase_C_sf"/>
</dbReference>
<dbReference type="FunFam" id="3.40.50.670:FF:000006">
    <property type="entry name" value="DNA topoisomerase (ATP-hydrolyzing)"/>
    <property type="match status" value="1"/>
</dbReference>
<evidence type="ECO:0000256" key="7">
    <source>
        <dbReference type="ARBA" id="ARBA00022840"/>
    </source>
</evidence>
<evidence type="ECO:0000256" key="4">
    <source>
        <dbReference type="ARBA" id="ARBA00012895"/>
    </source>
</evidence>
<dbReference type="PROSITE" id="PS50880">
    <property type="entry name" value="TOPRIM"/>
    <property type="match status" value="1"/>
</dbReference>
<dbReference type="CDD" id="cd16928">
    <property type="entry name" value="HATPase_GyrB-like"/>
    <property type="match status" value="1"/>
</dbReference>
<dbReference type="InterPro" id="IPR001241">
    <property type="entry name" value="Topo_IIA"/>
</dbReference>
<keyword evidence="15" id="KW-1185">Reference proteome</keyword>
<evidence type="ECO:0000256" key="12">
    <source>
        <dbReference type="ARBA" id="ARBA00063644"/>
    </source>
</evidence>
<dbReference type="InterPro" id="IPR005737">
    <property type="entry name" value="TopoIV_B_Gneg"/>
</dbReference>
<dbReference type="GO" id="GO:0003677">
    <property type="term" value="F:DNA binding"/>
    <property type="evidence" value="ECO:0007669"/>
    <property type="project" value="UniProtKB-KW"/>
</dbReference>
<dbReference type="EC" id="5.6.2.2" evidence="4"/>
<name>A0A0F5MNE7_9RICK</name>
<dbReference type="GO" id="GO:0006265">
    <property type="term" value="P:DNA topological change"/>
    <property type="evidence" value="ECO:0007669"/>
    <property type="project" value="InterPro"/>
</dbReference>
<comment type="similarity">
    <text evidence="3">Belongs to the type II topoisomerase GyrB family.</text>
</comment>
<dbReference type="InterPro" id="IPR006171">
    <property type="entry name" value="TOPRIM_dom"/>
</dbReference>
<dbReference type="Gene3D" id="3.30.230.10">
    <property type="match status" value="1"/>
</dbReference>
<comment type="cofactor">
    <cofactor evidence="2">
        <name>Mg(2+)</name>
        <dbReference type="ChEBI" id="CHEBI:18420"/>
    </cofactor>
</comment>
<dbReference type="SMART" id="SM00387">
    <property type="entry name" value="HATPase_c"/>
    <property type="match status" value="1"/>
</dbReference>
<dbReference type="SUPFAM" id="SSF54211">
    <property type="entry name" value="Ribosomal protein S5 domain 2-like"/>
    <property type="match status" value="1"/>
</dbReference>